<dbReference type="Gene3D" id="1.10.260.130">
    <property type="match status" value="1"/>
</dbReference>
<dbReference type="PANTHER" id="PTHR34853:SF1">
    <property type="entry name" value="LIPASE 5"/>
    <property type="match status" value="1"/>
</dbReference>
<dbReference type="Gene3D" id="3.40.50.1820">
    <property type="entry name" value="alpha/beta hydrolase"/>
    <property type="match status" value="1"/>
</dbReference>
<keyword evidence="1" id="KW-0732">Signal</keyword>
<gene>
    <name evidence="2" type="ORF">UO65_3818</name>
</gene>
<dbReference type="PATRIC" id="fig|909613.9.peg.3819"/>
<protein>
    <submittedName>
        <fullName evidence="2">Triacylglycerol lipase</fullName>
        <ecNumber evidence="2">3.1.1.3</ecNumber>
    </submittedName>
</protein>
<dbReference type="GO" id="GO:0004806">
    <property type="term" value="F:triacylglycerol lipase activity"/>
    <property type="evidence" value="ECO:0007669"/>
    <property type="project" value="UniProtKB-EC"/>
</dbReference>
<accession>W7IKM0</accession>
<dbReference type="Pfam" id="PF03583">
    <property type="entry name" value="LIP"/>
    <property type="match status" value="1"/>
</dbReference>
<dbReference type="STRING" id="909613.UO65_3818"/>
<dbReference type="Proteomes" id="UP000019277">
    <property type="component" value="Unassembled WGS sequence"/>
</dbReference>
<dbReference type="AlphaFoldDB" id="W7IKM0"/>
<dbReference type="PANTHER" id="PTHR34853">
    <property type="match status" value="1"/>
</dbReference>
<feature type="signal peptide" evidence="1">
    <location>
        <begin position="1"/>
        <end position="23"/>
    </location>
</feature>
<dbReference type="eggNOG" id="COG1073">
    <property type="taxonomic scope" value="Bacteria"/>
</dbReference>
<keyword evidence="2" id="KW-0378">Hydrolase</keyword>
<dbReference type="GO" id="GO:0016042">
    <property type="term" value="P:lipid catabolic process"/>
    <property type="evidence" value="ECO:0007669"/>
    <property type="project" value="InterPro"/>
</dbReference>
<name>W7IKM0_9PSEU</name>
<organism evidence="2 3">
    <name type="scientific">Actinokineospora spheciospongiae</name>
    <dbReference type="NCBI Taxonomy" id="909613"/>
    <lineage>
        <taxon>Bacteria</taxon>
        <taxon>Bacillati</taxon>
        <taxon>Actinomycetota</taxon>
        <taxon>Actinomycetes</taxon>
        <taxon>Pseudonocardiales</taxon>
        <taxon>Pseudonocardiaceae</taxon>
        <taxon>Actinokineospora</taxon>
    </lineage>
</organism>
<comment type="caution">
    <text evidence="2">The sequence shown here is derived from an EMBL/GenBank/DDBJ whole genome shotgun (WGS) entry which is preliminary data.</text>
</comment>
<dbReference type="InterPro" id="IPR029058">
    <property type="entry name" value="AB_hydrolase_fold"/>
</dbReference>
<dbReference type="EC" id="3.1.1.3" evidence="2"/>
<sequence length="392" mass="40777">MVAAVVTALAVPATVGVFTTVSAAPVTKAAEAPQGPIGDAFYTPPNPLPPGNNGDVIWWREIPGKAGAKAYLVLYRSESATGQPIAVSGRVFVPQAAWTGSGPRPIVSTAPGTRGIGDSCAPSKYLDYEAPFTDPLLQKGYAIATTDYEGLGTPGTHTYVVGQSEGRSVIDAARAATRLSATGLTAGGPIAFAGYSQGGGGAAWAGELAPSYAPDLNVVGIAAGGTPADLNEVAKSLDGSLGFGFLLLASLGLNSAYPELDLPSYLNDKGKELYATKQGVCVDAVFGYAFQKISDYTTTNPLNVPEWQAKLAENRLGKVKPNAPVFLYHGLVDEIIPLKQAETLRKDYCRAGAKVQWGAFLGEHVTTMAFTAGDVEKFLTDRFAGKAPKNNC</sequence>
<proteinExistence type="predicted"/>
<dbReference type="SUPFAM" id="SSF53474">
    <property type="entry name" value="alpha/beta-Hydrolases"/>
    <property type="match status" value="1"/>
</dbReference>
<dbReference type="PIRSF" id="PIRSF029171">
    <property type="entry name" value="Esterase_LipA"/>
    <property type="match status" value="1"/>
</dbReference>
<dbReference type="InterPro" id="IPR005152">
    <property type="entry name" value="Lipase_secreted"/>
</dbReference>
<feature type="chain" id="PRO_5004895876" evidence="1">
    <location>
        <begin position="24"/>
        <end position="392"/>
    </location>
</feature>
<reference evidence="2 3" key="1">
    <citation type="journal article" date="2014" name="Genome Announc.">
        <title>Draft Genome Sequence of the Antitrypanosomally Active Sponge-Associated Bacterium Actinokineospora sp. Strain EG49.</title>
        <authorList>
            <person name="Harjes J."/>
            <person name="Ryu T."/>
            <person name="Abdelmohsen U.R."/>
            <person name="Moitinho-Silva L."/>
            <person name="Horn H."/>
            <person name="Ravasi T."/>
            <person name="Hentschel U."/>
        </authorList>
    </citation>
    <scope>NUCLEOTIDE SEQUENCE [LARGE SCALE GENOMIC DNA]</scope>
    <source>
        <strain evidence="2 3">EG49</strain>
    </source>
</reference>
<evidence type="ECO:0000256" key="1">
    <source>
        <dbReference type="SAM" id="SignalP"/>
    </source>
</evidence>
<evidence type="ECO:0000313" key="2">
    <source>
        <dbReference type="EMBL" id="EWC60888.1"/>
    </source>
</evidence>
<evidence type="ECO:0000313" key="3">
    <source>
        <dbReference type="Proteomes" id="UP000019277"/>
    </source>
</evidence>
<keyword evidence="3" id="KW-1185">Reference proteome</keyword>
<dbReference type="EMBL" id="AYXG01000139">
    <property type="protein sequence ID" value="EWC60888.1"/>
    <property type="molecule type" value="Genomic_DNA"/>
</dbReference>